<proteinExistence type="predicted"/>
<comment type="caution">
    <text evidence="1">The sequence shown here is derived from an EMBL/GenBank/DDBJ whole genome shotgun (WGS) entry which is preliminary data.</text>
</comment>
<protein>
    <submittedName>
        <fullName evidence="1">ATPase</fullName>
    </submittedName>
</protein>
<sequence>MNASAQELTLRVAEAYHRDVGKGIARINQEFMDQLDKYMDDGDIVEITGGKTAYAIVRRGYHGDSGLDLIRIDGDSRTDADTGIDDRVVVCKATPADAVRITLAPTQHTRFSGGAQYLARYLKGRPVVKGQHLRVETVDAPVVFVVTATQPAGPVIITRDTQIVLKERPVTDEAHITQITYEDIGGLGREIKLIREMIELPLRHPELFRKLGISPPRGVLLHGPPGTGKTMIAKAVANETSSNFTSISGPEIVSKFYGESEKHLRDIFNGAEKNAPSVIFIDEIDSIASKRGEVVGDSERRVVAQLLALMDGLQSRGEVVVIAATNRPNDIDPAMRRGGRFDREIEIGVPDRNDRSDILEIHTRGMPLDAEMQEKGLYSLAEITHGFVGADITSLCKEAAMHALRMMMTDIDFEEEIPSELIEQLIVTKKDFYEAMKNIEPSAMREVFIEIPRVGWDDIGGLDPEKQELIEIVEWPLRYPEIFEEINTDPPTGVLLFGPSGTGKTLLAKAVATESSANFISIKGPELLSKYVGESEKAIREIFRKARQASPTIVFFDEIDSIAPVRGAGSDTFVTERVVSQILTELDGLEELQDVVVIAATNRIDMVDPAILRPGRIDRRIHIPLPDKDARSKIFEIHLKGKPVSGEVSIQWLVEATDGYSGAEIEAVCREAAMIALRAAMPERGVNADAKKIAGAVKIARRHFDQATGCVWCAGDRNDQKSA</sequence>
<organism evidence="1 2">
    <name type="scientific">Candidatus Methanogaster sp</name>
    <dbReference type="NCBI Taxonomy" id="3386292"/>
    <lineage>
        <taxon>Archaea</taxon>
        <taxon>Methanobacteriati</taxon>
        <taxon>Methanobacteriota</taxon>
        <taxon>Stenosarchaea group</taxon>
        <taxon>Methanomicrobia</taxon>
        <taxon>Methanosarcinales</taxon>
        <taxon>ANME-2 cluster</taxon>
        <taxon>Candidatus Methanogasteraceae</taxon>
        <taxon>Candidatus Methanogaster</taxon>
    </lineage>
</organism>
<gene>
    <name evidence="1" type="ORF">C4B59_02305</name>
</gene>
<accession>A0AC61L5J0</accession>
<dbReference type="EMBL" id="PQXF01000003">
    <property type="protein sequence ID" value="PXF61709.1"/>
    <property type="molecule type" value="Genomic_DNA"/>
</dbReference>
<evidence type="ECO:0000313" key="2">
    <source>
        <dbReference type="Proteomes" id="UP000248329"/>
    </source>
</evidence>
<dbReference type="Proteomes" id="UP000248329">
    <property type="component" value="Unassembled WGS sequence"/>
</dbReference>
<evidence type="ECO:0000313" key="1">
    <source>
        <dbReference type="EMBL" id="PXF61709.1"/>
    </source>
</evidence>
<reference evidence="1" key="1">
    <citation type="submission" date="2018-01" db="EMBL/GenBank/DDBJ databases">
        <authorList>
            <person name="Krukenberg V."/>
        </authorList>
    </citation>
    <scope>NUCLEOTIDE SEQUENCE</scope>
    <source>
        <strain evidence="1">E20ANME2</strain>
    </source>
</reference>
<name>A0AC61L5J0_9EURY</name>